<gene>
    <name evidence="1" type="ORF">WKI47_04640</name>
</gene>
<accession>A0ACC6P8E4</accession>
<dbReference type="Proteomes" id="UP001380953">
    <property type="component" value="Unassembled WGS sequence"/>
</dbReference>
<dbReference type="EMBL" id="JBBKAR010000016">
    <property type="protein sequence ID" value="MEJ8303200.1"/>
    <property type="molecule type" value="Genomic_DNA"/>
</dbReference>
<sequence length="302" mass="32413">MKRMSAKLVGSAAVVAVAVTGIILWSPWGAAEPALTREQAEQELLARYSGQIESANLANGRYDMLLRTDAGLYAVALSASSGQVQSISRLEVAEQNPPEILGRTRVKDLLEKRSTGTEVTRLELETPTDADNPIYVAELTEDTGRIIKLTIDAYSGDIQSEQEVSAPSANGTDSPQPPDEPSSAPDTGQDPTPSENPDDSTKPDDKGNQPPKPGTDEPVRLLTEKEAEKIAAKSLAGAGSKVEDTDADLRTEDDGQAYYLVEVELEDGREASVQVNAVSGKILSTTWDEDKENEDDNNDENT</sequence>
<proteinExistence type="predicted"/>
<name>A0ACC6P8E4_9BACL</name>
<comment type="caution">
    <text evidence="1">The sequence shown here is derived from an EMBL/GenBank/DDBJ whole genome shotgun (WGS) entry which is preliminary data.</text>
</comment>
<evidence type="ECO:0000313" key="1">
    <source>
        <dbReference type="EMBL" id="MEJ8303200.1"/>
    </source>
</evidence>
<keyword evidence="2" id="KW-1185">Reference proteome</keyword>
<reference evidence="1" key="1">
    <citation type="submission" date="2024-03" db="EMBL/GenBank/DDBJ databases">
        <title>Whole genome sequecning of epiphytes from Marcgravia umbellata leaves.</title>
        <authorList>
            <person name="Kumar G."/>
            <person name="Savka M.A."/>
        </authorList>
    </citation>
    <scope>NUCLEOTIDE SEQUENCE</scope>
    <source>
        <strain evidence="1">RIT_BL5</strain>
    </source>
</reference>
<evidence type="ECO:0000313" key="2">
    <source>
        <dbReference type="Proteomes" id="UP001380953"/>
    </source>
</evidence>
<protein>
    <submittedName>
        <fullName evidence="1">PepSY domain-containing protein</fullName>
    </submittedName>
</protein>
<organism evidence="1 2">
    <name type="scientific">Saccharibacillus sacchari</name>
    <dbReference type="NCBI Taxonomy" id="456493"/>
    <lineage>
        <taxon>Bacteria</taxon>
        <taxon>Bacillati</taxon>
        <taxon>Bacillota</taxon>
        <taxon>Bacilli</taxon>
        <taxon>Bacillales</taxon>
        <taxon>Paenibacillaceae</taxon>
        <taxon>Saccharibacillus</taxon>
    </lineage>
</organism>